<dbReference type="OrthoDB" id="6555977at2"/>
<reference evidence="1 2" key="1">
    <citation type="submission" date="2016-07" db="EMBL/GenBank/DDBJ databases">
        <authorList>
            <person name="Yuval B."/>
        </authorList>
    </citation>
    <scope>NUCLEOTIDE SEQUENCE [LARGE SCALE GENOMIC DNA]</scope>
    <source>
        <strain evidence="1 2">IL</strain>
    </source>
</reference>
<proteinExistence type="predicted"/>
<dbReference type="GeneID" id="57211215"/>
<evidence type="ECO:0000313" key="1">
    <source>
        <dbReference type="EMBL" id="OFC61333.1"/>
    </source>
</evidence>
<accession>A0A1E7YXV3</accession>
<organism evidence="1 2">
    <name type="scientific">Candidatus Erwinia dacicola</name>
    <dbReference type="NCBI Taxonomy" id="252393"/>
    <lineage>
        <taxon>Bacteria</taxon>
        <taxon>Pseudomonadati</taxon>
        <taxon>Pseudomonadota</taxon>
        <taxon>Gammaproteobacteria</taxon>
        <taxon>Enterobacterales</taxon>
        <taxon>Erwiniaceae</taxon>
        <taxon>Erwinia</taxon>
    </lineage>
</organism>
<protein>
    <submittedName>
        <fullName evidence="1">Uncharacterized protein</fullName>
    </submittedName>
</protein>
<comment type="caution">
    <text evidence="1">The sequence shown here is derived from an EMBL/GenBank/DDBJ whole genome shotgun (WGS) entry which is preliminary data.</text>
</comment>
<dbReference type="RefSeq" id="WP_040118338.1">
    <property type="nucleotide sequence ID" value="NZ_MAYS01000415.1"/>
</dbReference>
<evidence type="ECO:0000313" key="2">
    <source>
        <dbReference type="Proteomes" id="UP000243534"/>
    </source>
</evidence>
<dbReference type="EMBL" id="MAYS01000415">
    <property type="protein sequence ID" value="OFC61333.1"/>
    <property type="molecule type" value="Genomic_DNA"/>
</dbReference>
<sequence>MPKKKLGEPTSTAVIYIGQQRYQLLAKHAREISYLSNTNIKTTTFLHYLIDEFTKKGHASLLNQLQKAPPTEEE</sequence>
<gene>
    <name evidence="1" type="ORF">BBW68_12995</name>
</gene>
<name>A0A1E7YXV3_9GAMM</name>
<dbReference type="AlphaFoldDB" id="A0A1E7YXV3"/>
<dbReference type="Proteomes" id="UP000243534">
    <property type="component" value="Unassembled WGS sequence"/>
</dbReference>